<dbReference type="Pfam" id="PF14347">
    <property type="entry name" value="DUF4399"/>
    <property type="match status" value="1"/>
</dbReference>
<sequence length="146" mass="15417">MRPLLLPLGLTALLCSLPVQAPADNSVPQLPAPEGAQVYFITPQDGATVGQTFTVRFGLKGMGVAPAGIDVPATGHHHLLVDVATLPLLDAPLPATEQILHFGKGQTETELTLPPGTHTLQLLIGDKHHVPMDPPVISEKIRITVQ</sequence>
<organism evidence="3 4">
    <name type="scientific">Aquipseudomonas alcaligenes</name>
    <name type="common">Pseudomonas alcaligenes</name>
    <dbReference type="NCBI Taxonomy" id="43263"/>
    <lineage>
        <taxon>Bacteria</taxon>
        <taxon>Pseudomonadati</taxon>
        <taxon>Pseudomonadota</taxon>
        <taxon>Gammaproteobacteria</taxon>
        <taxon>Pseudomonadales</taxon>
        <taxon>Pseudomonadaceae</taxon>
        <taxon>Aquipseudomonas</taxon>
    </lineage>
</organism>
<evidence type="ECO:0000313" key="3">
    <source>
        <dbReference type="EMBL" id="SIP95478.1"/>
    </source>
</evidence>
<evidence type="ECO:0000313" key="4">
    <source>
        <dbReference type="Proteomes" id="UP000185841"/>
    </source>
</evidence>
<accession>A0A1N6NTL8</accession>
<proteinExistence type="predicted"/>
<reference evidence="3 4" key="1">
    <citation type="submission" date="2017-01" db="EMBL/GenBank/DDBJ databases">
        <authorList>
            <person name="Mah S.A."/>
            <person name="Swanson W.J."/>
            <person name="Moy G.W."/>
            <person name="Vacquier V.D."/>
        </authorList>
    </citation>
    <scope>NUCLEOTIDE SEQUENCE [LARGE SCALE GENOMIC DNA]</scope>
    <source>
        <strain evidence="3 4">RU36E</strain>
    </source>
</reference>
<evidence type="ECO:0000259" key="2">
    <source>
        <dbReference type="Pfam" id="PF14347"/>
    </source>
</evidence>
<protein>
    <recommendedName>
        <fullName evidence="2">DUF4399 domain-containing protein</fullName>
    </recommendedName>
</protein>
<dbReference type="AlphaFoldDB" id="A0A1N6NTL8"/>
<dbReference type="Proteomes" id="UP000185841">
    <property type="component" value="Unassembled WGS sequence"/>
</dbReference>
<dbReference type="EMBL" id="FTMP01000001">
    <property type="protein sequence ID" value="SIP95478.1"/>
    <property type="molecule type" value="Genomic_DNA"/>
</dbReference>
<evidence type="ECO:0000256" key="1">
    <source>
        <dbReference type="SAM" id="SignalP"/>
    </source>
</evidence>
<name>A0A1N6NTL8_AQUAC</name>
<gene>
    <name evidence="3" type="ORF">SAMN05878282_101538</name>
</gene>
<feature type="signal peptide" evidence="1">
    <location>
        <begin position="1"/>
        <end position="21"/>
    </location>
</feature>
<feature type="chain" id="PRO_5012929873" description="DUF4399 domain-containing protein" evidence="1">
    <location>
        <begin position="22"/>
        <end position="146"/>
    </location>
</feature>
<dbReference type="InterPro" id="IPR025512">
    <property type="entry name" value="DUF4399"/>
</dbReference>
<keyword evidence="1" id="KW-0732">Signal</keyword>
<dbReference type="RefSeq" id="WP_076423853.1">
    <property type="nucleotide sequence ID" value="NZ_FTMP01000001.1"/>
</dbReference>
<feature type="domain" description="DUF4399" evidence="2">
    <location>
        <begin position="55"/>
        <end position="146"/>
    </location>
</feature>